<reference evidence="8" key="1">
    <citation type="submission" date="2018-06" db="EMBL/GenBank/DDBJ databases">
        <title>Description of Blautia argi sp. nov., a new anaerobic isolated from dog feces.</title>
        <authorList>
            <person name="Chang Y.-H."/>
            <person name="Paek J."/>
            <person name="Shin Y."/>
        </authorList>
    </citation>
    <scope>NUCLEOTIDE SEQUENCE [LARGE SCALE GENOMIC DNA]</scope>
    <source>
        <strain evidence="8">KCTC 15426</strain>
    </source>
</reference>
<dbReference type="Proteomes" id="UP000250003">
    <property type="component" value="Chromosome"/>
</dbReference>
<feature type="region of interest" description="Disordered" evidence="5">
    <location>
        <begin position="584"/>
        <end position="603"/>
    </location>
</feature>
<evidence type="ECO:0000256" key="1">
    <source>
        <dbReference type="ARBA" id="ARBA00006930"/>
    </source>
</evidence>
<name>A0A2Z4UBT5_9FIRM</name>
<dbReference type="OrthoDB" id="9795626at2"/>
<dbReference type="PANTHER" id="PTHR32114:SF2">
    <property type="entry name" value="ABC TRANSPORTER ABCH.3"/>
    <property type="match status" value="1"/>
</dbReference>
<evidence type="ECO:0000313" key="8">
    <source>
        <dbReference type="Proteomes" id="UP000250003"/>
    </source>
</evidence>
<sequence length="619" mass="72351">MKPIRMKIRGINSFLEEQEIDFQALSSQGLFGIFGPTGSGKSSILDGMTLALYGTTARNSTNFINVNAERGTVEYTFSVKEKKERIYQVFRSFKRSKEGAIRSHSARFAELTEGNAEILADKVSVVNEKCREVLGLSKEDFFRTVVLPQGKFSEFLKLEGMERNKMLERLFHLEKYGEQMAVLVKERASLWNGKWQEKEGAMSRYQEIEQEDLQRLLKREAEQKALASEKEEELKETRKRLEQGEKAAALEAEYEALCLEAGRQKEREAEIQNLQNEEQMAEKANALKAFSKEAKEAEADWTSACKKQELQRNMLEEKQKEEKEIKAVRQSLQTQVQEELPALQIEMERLAEAASLLTQLRREETGKKETRERLLQTAARLEESNLKMEKLLQDIEARKAQKEQIAVEAEANTVSAGKQQEIGEGYRLCGKVKEKTARRETLQTRLEELVQKRQESQKQYAVIKEQTEQKEKERQVLEKETKDLQKQQRALPDAEKETEYVLTVKAEQEKARHLQQEIEEQEKQCRIYKKEQAERKEELEICQKEKQIWEKRYLEHLASILALELREGQPCPVCGSIHHEKSGAHFEQEESSRITTEKEKRQKRSFRKYMRRFPAWKRW</sequence>
<dbReference type="AlphaFoldDB" id="A0A2Z4UBT5"/>
<dbReference type="Gene3D" id="3.40.50.300">
    <property type="entry name" value="P-loop containing nucleotide triphosphate hydrolases"/>
    <property type="match status" value="1"/>
</dbReference>
<comment type="similarity">
    <text evidence="1">Belongs to the SMC family. SbcC subfamily.</text>
</comment>
<evidence type="ECO:0000313" key="7">
    <source>
        <dbReference type="EMBL" id="AWY98304.1"/>
    </source>
</evidence>
<gene>
    <name evidence="7" type="ORF">DQQ01_09260</name>
</gene>
<dbReference type="PANTHER" id="PTHR32114">
    <property type="entry name" value="ABC TRANSPORTER ABCH.3"/>
    <property type="match status" value="1"/>
</dbReference>
<dbReference type="KEGG" id="blau:DQQ01_09260"/>
<dbReference type="SUPFAM" id="SSF52540">
    <property type="entry name" value="P-loop containing nucleoside triphosphate hydrolases"/>
    <property type="match status" value="1"/>
</dbReference>
<dbReference type="GO" id="GO:0006302">
    <property type="term" value="P:double-strand break repair"/>
    <property type="evidence" value="ECO:0007669"/>
    <property type="project" value="InterPro"/>
</dbReference>
<evidence type="ECO:0000256" key="2">
    <source>
        <dbReference type="ARBA" id="ARBA00011322"/>
    </source>
</evidence>
<keyword evidence="4" id="KW-0175">Coiled coil</keyword>
<dbReference type="EMBL" id="CP030280">
    <property type="protein sequence ID" value="AWY98304.1"/>
    <property type="molecule type" value="Genomic_DNA"/>
</dbReference>
<evidence type="ECO:0000259" key="6">
    <source>
        <dbReference type="Pfam" id="PF13476"/>
    </source>
</evidence>
<dbReference type="Pfam" id="PF13476">
    <property type="entry name" value="AAA_23"/>
    <property type="match status" value="1"/>
</dbReference>
<protein>
    <recommendedName>
        <fullName evidence="3">Nuclease SbcCD subunit C</fullName>
    </recommendedName>
</protein>
<evidence type="ECO:0000256" key="5">
    <source>
        <dbReference type="SAM" id="MobiDB-lite"/>
    </source>
</evidence>
<evidence type="ECO:0000256" key="3">
    <source>
        <dbReference type="ARBA" id="ARBA00013368"/>
    </source>
</evidence>
<proteinExistence type="inferred from homology"/>
<organism evidence="7 8">
    <name type="scientific">Blautia argi</name>
    <dbReference type="NCBI Taxonomy" id="1912897"/>
    <lineage>
        <taxon>Bacteria</taxon>
        <taxon>Bacillati</taxon>
        <taxon>Bacillota</taxon>
        <taxon>Clostridia</taxon>
        <taxon>Lachnospirales</taxon>
        <taxon>Lachnospiraceae</taxon>
        <taxon>Blautia</taxon>
    </lineage>
</organism>
<accession>A0A2Z4UBT5</accession>
<evidence type="ECO:0000256" key="4">
    <source>
        <dbReference type="SAM" id="Coils"/>
    </source>
</evidence>
<dbReference type="RefSeq" id="WP_111919793.1">
    <property type="nucleotide sequence ID" value="NZ_CP030280.1"/>
</dbReference>
<comment type="subunit">
    <text evidence="2">Heterodimer of SbcC and SbcD.</text>
</comment>
<feature type="compositionally biased region" description="Basic and acidic residues" evidence="5">
    <location>
        <begin position="584"/>
        <end position="600"/>
    </location>
</feature>
<dbReference type="InterPro" id="IPR038729">
    <property type="entry name" value="Rad50/SbcC_AAA"/>
</dbReference>
<dbReference type="GO" id="GO:0016887">
    <property type="term" value="F:ATP hydrolysis activity"/>
    <property type="evidence" value="ECO:0007669"/>
    <property type="project" value="InterPro"/>
</dbReference>
<feature type="coiled-coil region" evidence="4">
    <location>
        <begin position="210"/>
        <end position="538"/>
    </location>
</feature>
<keyword evidence="8" id="KW-1185">Reference proteome</keyword>
<feature type="domain" description="Rad50/SbcC-type AAA" evidence="6">
    <location>
        <begin position="5"/>
        <end position="242"/>
    </location>
</feature>
<dbReference type="InterPro" id="IPR027417">
    <property type="entry name" value="P-loop_NTPase"/>
</dbReference>